<proteinExistence type="predicted"/>
<keyword evidence="2" id="KW-1133">Transmembrane helix</keyword>
<protein>
    <submittedName>
        <fullName evidence="4">Uncharacterized protein</fullName>
    </submittedName>
</protein>
<name>A0A915HT85_ROMCU</name>
<evidence type="ECO:0000313" key="3">
    <source>
        <dbReference type="Proteomes" id="UP000887565"/>
    </source>
</evidence>
<evidence type="ECO:0000256" key="1">
    <source>
        <dbReference type="SAM" id="MobiDB-lite"/>
    </source>
</evidence>
<feature type="region of interest" description="Disordered" evidence="1">
    <location>
        <begin position="77"/>
        <end position="106"/>
    </location>
</feature>
<evidence type="ECO:0000256" key="2">
    <source>
        <dbReference type="SAM" id="Phobius"/>
    </source>
</evidence>
<sequence length="181" mass="20035">MDDSISSSNSNLMSIVLIYVSTFAVGSLIIVCLTIYCCCQFRLRQKLREMRKLRKKRKTRSSAEFDILPRLVTDEEASAGGIGGDKKASASAKSKKTEFSDTGGKSKASLVSASSMTSRAAINTSFRKKKITFEKQPRLHFYLLSLLLEKPPSLSENSGQVHVHHSNQKLFCGDSCMSENK</sequence>
<feature type="transmembrane region" description="Helical" evidence="2">
    <location>
        <begin position="12"/>
        <end position="38"/>
    </location>
</feature>
<organism evidence="3 4">
    <name type="scientific">Romanomermis culicivorax</name>
    <name type="common">Nematode worm</name>
    <dbReference type="NCBI Taxonomy" id="13658"/>
    <lineage>
        <taxon>Eukaryota</taxon>
        <taxon>Metazoa</taxon>
        <taxon>Ecdysozoa</taxon>
        <taxon>Nematoda</taxon>
        <taxon>Enoplea</taxon>
        <taxon>Dorylaimia</taxon>
        <taxon>Mermithida</taxon>
        <taxon>Mermithoidea</taxon>
        <taxon>Mermithidae</taxon>
        <taxon>Romanomermis</taxon>
    </lineage>
</organism>
<accession>A0A915HT85</accession>
<reference evidence="4" key="1">
    <citation type="submission" date="2022-11" db="UniProtKB">
        <authorList>
            <consortium name="WormBaseParasite"/>
        </authorList>
    </citation>
    <scope>IDENTIFICATION</scope>
</reference>
<keyword evidence="2" id="KW-0812">Transmembrane</keyword>
<keyword evidence="3" id="KW-1185">Reference proteome</keyword>
<keyword evidence="2" id="KW-0472">Membrane</keyword>
<dbReference type="Proteomes" id="UP000887565">
    <property type="component" value="Unplaced"/>
</dbReference>
<dbReference type="WBParaSite" id="nRc.2.0.1.t04610-RA">
    <property type="protein sequence ID" value="nRc.2.0.1.t04610-RA"/>
    <property type="gene ID" value="nRc.2.0.1.g04610"/>
</dbReference>
<evidence type="ECO:0000313" key="4">
    <source>
        <dbReference type="WBParaSite" id="nRc.2.0.1.t04610-RA"/>
    </source>
</evidence>
<dbReference type="AlphaFoldDB" id="A0A915HT85"/>